<keyword evidence="2" id="KW-1185">Reference proteome</keyword>
<evidence type="ECO:0000313" key="2">
    <source>
        <dbReference type="Proteomes" id="UP001156691"/>
    </source>
</evidence>
<gene>
    <name evidence="1" type="ORF">GCM10010862_53450</name>
</gene>
<proteinExistence type="predicted"/>
<dbReference type="EMBL" id="BSNS01000030">
    <property type="protein sequence ID" value="GLQ58086.1"/>
    <property type="molecule type" value="Genomic_DNA"/>
</dbReference>
<dbReference type="RefSeq" id="WP_284343482.1">
    <property type="nucleotide sequence ID" value="NZ_BSNS01000030.1"/>
</dbReference>
<sequence>MDSAFKRQLDGYGLTTAQIFYRLPDQPSLLQQFVWQQYDLAPHFPELVHFLDFWSNRLDGPLHSVRIAHQRLIQPAEYRAVNGVISVH</sequence>
<reference evidence="2" key="1">
    <citation type="journal article" date="2019" name="Int. J. Syst. Evol. Microbiol.">
        <title>The Global Catalogue of Microorganisms (GCM) 10K type strain sequencing project: providing services to taxonomists for standard genome sequencing and annotation.</title>
        <authorList>
            <consortium name="The Broad Institute Genomics Platform"/>
            <consortium name="The Broad Institute Genome Sequencing Center for Infectious Disease"/>
            <person name="Wu L."/>
            <person name="Ma J."/>
        </authorList>
    </citation>
    <scope>NUCLEOTIDE SEQUENCE [LARGE SCALE GENOMIC DNA]</scope>
    <source>
        <strain evidence="2">NBRC 112416</strain>
    </source>
</reference>
<comment type="caution">
    <text evidence="1">The sequence shown here is derived from an EMBL/GenBank/DDBJ whole genome shotgun (WGS) entry which is preliminary data.</text>
</comment>
<evidence type="ECO:0000313" key="1">
    <source>
        <dbReference type="EMBL" id="GLQ58086.1"/>
    </source>
</evidence>
<dbReference type="Proteomes" id="UP001156691">
    <property type="component" value="Unassembled WGS sequence"/>
</dbReference>
<name>A0ABQ5WDC9_9HYPH</name>
<accession>A0ABQ5WDC9</accession>
<organism evidence="1 2">
    <name type="scientific">Devosia nitrariae</name>
    <dbReference type="NCBI Taxonomy" id="2071872"/>
    <lineage>
        <taxon>Bacteria</taxon>
        <taxon>Pseudomonadati</taxon>
        <taxon>Pseudomonadota</taxon>
        <taxon>Alphaproteobacteria</taxon>
        <taxon>Hyphomicrobiales</taxon>
        <taxon>Devosiaceae</taxon>
        <taxon>Devosia</taxon>
    </lineage>
</organism>
<protein>
    <submittedName>
        <fullName evidence="1">Protein usg</fullName>
    </submittedName>
</protein>
<dbReference type="Pfam" id="PF06233">
    <property type="entry name" value="Usg"/>
    <property type="match status" value="1"/>
</dbReference>
<dbReference type="InterPro" id="IPR009354">
    <property type="entry name" value="Usg"/>
</dbReference>